<feature type="signal peptide" evidence="3">
    <location>
        <begin position="1"/>
        <end position="22"/>
    </location>
</feature>
<dbReference type="Gene3D" id="2.40.30.170">
    <property type="match status" value="1"/>
</dbReference>
<dbReference type="AlphaFoldDB" id="A0A0A0MC26"/>
<accession>A0A0A0MC26</accession>
<dbReference type="EMBL" id="AVBH01000010">
    <property type="protein sequence ID" value="KGO99586.1"/>
    <property type="molecule type" value="Genomic_DNA"/>
</dbReference>
<evidence type="ECO:0000256" key="1">
    <source>
        <dbReference type="ARBA" id="ARBA00009477"/>
    </source>
</evidence>
<organism evidence="7 8">
    <name type="scientific">Lysobacter defluvii IMMIB APB-9 = DSM 18482</name>
    <dbReference type="NCBI Taxonomy" id="1385515"/>
    <lineage>
        <taxon>Bacteria</taxon>
        <taxon>Pseudomonadati</taxon>
        <taxon>Pseudomonadota</taxon>
        <taxon>Gammaproteobacteria</taxon>
        <taxon>Lysobacterales</taxon>
        <taxon>Lysobacteraceae</taxon>
        <taxon>Novilysobacter</taxon>
    </lineage>
</organism>
<dbReference type="InterPro" id="IPR058625">
    <property type="entry name" value="MdtA-like_BSH"/>
</dbReference>
<dbReference type="FunFam" id="2.40.30.170:FF:000010">
    <property type="entry name" value="Efflux RND transporter periplasmic adaptor subunit"/>
    <property type="match status" value="1"/>
</dbReference>
<comment type="caution">
    <text evidence="7">The sequence shown here is derived from an EMBL/GenBank/DDBJ whole genome shotgun (WGS) entry which is preliminary data.</text>
</comment>
<evidence type="ECO:0000259" key="6">
    <source>
        <dbReference type="Pfam" id="PF25989"/>
    </source>
</evidence>
<evidence type="ECO:0000259" key="4">
    <source>
        <dbReference type="Pfam" id="PF25917"/>
    </source>
</evidence>
<dbReference type="Pfam" id="PF25954">
    <property type="entry name" value="Beta-barrel_RND_2"/>
    <property type="match status" value="1"/>
</dbReference>
<feature type="domain" description="Multidrug resistance protein MdtA-like barrel-sandwich hybrid" evidence="4">
    <location>
        <begin position="64"/>
        <end position="185"/>
    </location>
</feature>
<evidence type="ECO:0000313" key="8">
    <source>
        <dbReference type="Proteomes" id="UP000030003"/>
    </source>
</evidence>
<dbReference type="PANTHER" id="PTHR30469">
    <property type="entry name" value="MULTIDRUG RESISTANCE PROTEIN MDTA"/>
    <property type="match status" value="1"/>
</dbReference>
<evidence type="ECO:0000259" key="5">
    <source>
        <dbReference type="Pfam" id="PF25954"/>
    </source>
</evidence>
<dbReference type="PANTHER" id="PTHR30469:SF16">
    <property type="entry name" value="HAE1 FAMILY EFFLUX PUMP MFP COMPONENT"/>
    <property type="match status" value="1"/>
</dbReference>
<dbReference type="GO" id="GO:1990281">
    <property type="term" value="C:efflux pump complex"/>
    <property type="evidence" value="ECO:0007669"/>
    <property type="project" value="TreeGrafter"/>
</dbReference>
<protein>
    <submittedName>
        <fullName evidence="7">RND transporter</fullName>
    </submittedName>
</protein>
<evidence type="ECO:0000313" key="7">
    <source>
        <dbReference type="EMBL" id="KGO99586.1"/>
    </source>
</evidence>
<keyword evidence="3" id="KW-0732">Signal</keyword>
<feature type="chain" id="PRO_5001966704" evidence="3">
    <location>
        <begin position="23"/>
        <end position="373"/>
    </location>
</feature>
<dbReference type="InterPro" id="IPR006143">
    <property type="entry name" value="RND_pump_MFP"/>
</dbReference>
<proteinExistence type="inferred from homology"/>
<feature type="domain" description="YknX-like C-terminal permuted SH3-like" evidence="6">
    <location>
        <begin position="275"/>
        <end position="343"/>
    </location>
</feature>
<reference evidence="7 8" key="1">
    <citation type="submission" date="2013-08" db="EMBL/GenBank/DDBJ databases">
        <title>Genomic analysis of Lysobacter defluvii.</title>
        <authorList>
            <person name="Wang Q."/>
            <person name="Wang G."/>
        </authorList>
    </citation>
    <scope>NUCLEOTIDE SEQUENCE [LARGE SCALE GENOMIC DNA]</scope>
    <source>
        <strain evidence="7 8">IMMIB APB-9</strain>
    </source>
</reference>
<dbReference type="eggNOG" id="COG0845">
    <property type="taxonomic scope" value="Bacteria"/>
</dbReference>
<evidence type="ECO:0000256" key="2">
    <source>
        <dbReference type="SAM" id="MobiDB-lite"/>
    </source>
</evidence>
<dbReference type="Gene3D" id="2.40.420.20">
    <property type="match status" value="1"/>
</dbReference>
<dbReference type="RefSeq" id="WP_244874614.1">
    <property type="nucleotide sequence ID" value="NZ_AUHT01000006.1"/>
</dbReference>
<dbReference type="Gene3D" id="2.40.50.100">
    <property type="match status" value="1"/>
</dbReference>
<name>A0A0A0MC26_9GAMM</name>
<dbReference type="InterPro" id="IPR058637">
    <property type="entry name" value="YknX-like_C"/>
</dbReference>
<dbReference type="Gene3D" id="1.10.287.470">
    <property type="entry name" value="Helix hairpin bin"/>
    <property type="match status" value="1"/>
</dbReference>
<dbReference type="GO" id="GO:0015562">
    <property type="term" value="F:efflux transmembrane transporter activity"/>
    <property type="evidence" value="ECO:0007669"/>
    <property type="project" value="TreeGrafter"/>
</dbReference>
<feature type="domain" description="CusB-like beta-barrel" evidence="5">
    <location>
        <begin position="195"/>
        <end position="269"/>
    </location>
</feature>
<dbReference type="Proteomes" id="UP000030003">
    <property type="component" value="Unassembled WGS sequence"/>
</dbReference>
<gene>
    <name evidence="7" type="ORF">N791_04770</name>
</gene>
<dbReference type="Pfam" id="PF25917">
    <property type="entry name" value="BSH_RND"/>
    <property type="match status" value="1"/>
</dbReference>
<comment type="similarity">
    <text evidence="1">Belongs to the membrane fusion protein (MFP) (TC 8.A.1) family.</text>
</comment>
<dbReference type="InterPro" id="IPR058792">
    <property type="entry name" value="Beta-barrel_RND_2"/>
</dbReference>
<dbReference type="Pfam" id="PF25989">
    <property type="entry name" value="YknX_C"/>
    <property type="match status" value="1"/>
</dbReference>
<sequence length="373" mass="39110">MPMPPFLLRAACVLLSITALVACGEGPEGPDGGPAAVPVTATRVDLQPWNDTVRALGTVTARESVTITAKVSETVEQVHFESGDVVTAGAPLVTLSGDRQRAELAEAEAAAAEAAQLYSRLAELDSGQLIARSQLDSQRAIRDSARARVQQIRTQLADRVVRAPFAGVLGTRQVSPGALVTPGTPIATLDAIDRVYADVPVPETFLSSLSVGQRLVGISSAWPDRVFEGIVEHIDTRIDPATRSLTVRGAFANPNHLLRPGMLMQTTLIRPTREALVVPEISIVQVGSSSYVFRLREDDTVERADVLVGGRVEGRAEVVEGLEPGDRIVVDGTGKLRPGMQVDATPVTGAPAPALPESSGEAPVAPALAGGAQ</sequence>
<feature type="region of interest" description="Disordered" evidence="2">
    <location>
        <begin position="332"/>
        <end position="373"/>
    </location>
</feature>
<dbReference type="STRING" id="1385515.GCA_000423325_00926"/>
<keyword evidence="8" id="KW-1185">Reference proteome</keyword>
<evidence type="ECO:0000256" key="3">
    <source>
        <dbReference type="SAM" id="SignalP"/>
    </source>
</evidence>
<dbReference type="NCBIfam" id="TIGR01730">
    <property type="entry name" value="RND_mfp"/>
    <property type="match status" value="1"/>
</dbReference>
<dbReference type="SUPFAM" id="SSF111369">
    <property type="entry name" value="HlyD-like secretion proteins"/>
    <property type="match status" value="1"/>
</dbReference>